<evidence type="ECO:0000313" key="13">
    <source>
        <dbReference type="EMBL" id="KAL0012133.1"/>
    </source>
</evidence>
<feature type="transmembrane region" description="Helical" evidence="9">
    <location>
        <begin position="979"/>
        <end position="1001"/>
    </location>
</feature>
<accession>A0AAW2DRB6</accession>
<dbReference type="SUPFAM" id="SSF81665">
    <property type="entry name" value="Calcium ATPase, transmembrane domain M"/>
    <property type="match status" value="1"/>
</dbReference>
<dbReference type="PANTHER" id="PTHR24093">
    <property type="entry name" value="CATION TRANSPORTING ATPASE"/>
    <property type="match status" value="1"/>
</dbReference>
<name>A0AAW2DRB6_9ROSI</name>
<evidence type="ECO:0000256" key="1">
    <source>
        <dbReference type="ARBA" id="ARBA00004370"/>
    </source>
</evidence>
<evidence type="ECO:0000259" key="10">
    <source>
        <dbReference type="Pfam" id="PF00122"/>
    </source>
</evidence>
<dbReference type="SUPFAM" id="SSF81653">
    <property type="entry name" value="Calcium ATPase, transduction domain A"/>
    <property type="match status" value="1"/>
</dbReference>
<dbReference type="InterPro" id="IPR023298">
    <property type="entry name" value="ATPase_P-typ_TM_dom_sf"/>
</dbReference>
<keyword evidence="5" id="KW-0460">Magnesium</keyword>
<feature type="transmembrane region" description="Helical" evidence="9">
    <location>
        <begin position="596"/>
        <end position="618"/>
    </location>
</feature>
<dbReference type="Pfam" id="PF00689">
    <property type="entry name" value="Cation_ATPase_C"/>
    <property type="match status" value="1"/>
</dbReference>
<keyword evidence="14" id="KW-1185">Reference proteome</keyword>
<keyword evidence="6 9" id="KW-1133">Transmembrane helix</keyword>
<evidence type="ECO:0000259" key="11">
    <source>
        <dbReference type="Pfam" id="PF00689"/>
    </source>
</evidence>
<dbReference type="Pfam" id="PF14111">
    <property type="entry name" value="DUF4283"/>
    <property type="match status" value="1"/>
</dbReference>
<feature type="transmembrane region" description="Helical" evidence="9">
    <location>
        <begin position="884"/>
        <end position="909"/>
    </location>
</feature>
<feature type="transmembrane region" description="Helical" evidence="9">
    <location>
        <begin position="846"/>
        <end position="864"/>
    </location>
</feature>
<dbReference type="InterPro" id="IPR006068">
    <property type="entry name" value="ATPase_P-typ_cation-transptr_C"/>
</dbReference>
<feature type="transmembrane region" description="Helical" evidence="9">
    <location>
        <begin position="351"/>
        <end position="370"/>
    </location>
</feature>
<feature type="transmembrane region" description="Helical" evidence="9">
    <location>
        <begin position="376"/>
        <end position="399"/>
    </location>
</feature>
<evidence type="ECO:0000256" key="3">
    <source>
        <dbReference type="ARBA" id="ARBA00022723"/>
    </source>
</evidence>
<evidence type="ECO:0000256" key="7">
    <source>
        <dbReference type="ARBA" id="ARBA00023136"/>
    </source>
</evidence>
<feature type="domain" description="DUF4283" evidence="12">
    <location>
        <begin position="1035"/>
        <end position="1111"/>
    </location>
</feature>
<dbReference type="InterPro" id="IPR059000">
    <property type="entry name" value="ATPase_P-type_domA"/>
</dbReference>
<gene>
    <name evidence="13" type="ORF">SO802_007241</name>
</gene>
<evidence type="ECO:0000256" key="5">
    <source>
        <dbReference type="ARBA" id="ARBA00022842"/>
    </source>
</evidence>
<protein>
    <submittedName>
        <fullName evidence="13">Uncharacterized protein</fullName>
    </submittedName>
</protein>
<evidence type="ECO:0000256" key="8">
    <source>
        <dbReference type="SAM" id="MobiDB-lite"/>
    </source>
</evidence>
<evidence type="ECO:0000256" key="6">
    <source>
        <dbReference type="ARBA" id="ARBA00022989"/>
    </source>
</evidence>
<organism evidence="13 14">
    <name type="scientific">Lithocarpus litseifolius</name>
    <dbReference type="NCBI Taxonomy" id="425828"/>
    <lineage>
        <taxon>Eukaryota</taxon>
        <taxon>Viridiplantae</taxon>
        <taxon>Streptophyta</taxon>
        <taxon>Embryophyta</taxon>
        <taxon>Tracheophyta</taxon>
        <taxon>Spermatophyta</taxon>
        <taxon>Magnoliopsida</taxon>
        <taxon>eudicotyledons</taxon>
        <taxon>Gunneridae</taxon>
        <taxon>Pentapetalae</taxon>
        <taxon>rosids</taxon>
        <taxon>fabids</taxon>
        <taxon>Fagales</taxon>
        <taxon>Fagaceae</taxon>
        <taxon>Lithocarpus</taxon>
    </lineage>
</organism>
<proteinExistence type="predicted"/>
<comment type="subcellular location">
    <subcellularLocation>
        <location evidence="1">Membrane</location>
    </subcellularLocation>
</comment>
<dbReference type="PANTHER" id="PTHR24093:SF470">
    <property type="entry name" value="CALCIUM-TRANSPORTING ATPASE 12, PLASMA MEMBRANE-TYPE-LIKE"/>
    <property type="match status" value="1"/>
</dbReference>
<dbReference type="EMBL" id="JAZDWU010000002">
    <property type="protein sequence ID" value="KAL0012133.1"/>
    <property type="molecule type" value="Genomic_DNA"/>
</dbReference>
<dbReference type="GO" id="GO:0046872">
    <property type="term" value="F:metal ion binding"/>
    <property type="evidence" value="ECO:0007669"/>
    <property type="project" value="UniProtKB-KW"/>
</dbReference>
<feature type="region of interest" description="Disordered" evidence="8">
    <location>
        <begin position="70"/>
        <end position="117"/>
    </location>
</feature>
<feature type="domain" description="Cation-transporting P-type ATPase C-terminal" evidence="11">
    <location>
        <begin position="841"/>
        <end position="988"/>
    </location>
</feature>
<evidence type="ECO:0000256" key="9">
    <source>
        <dbReference type="SAM" id="Phobius"/>
    </source>
</evidence>
<dbReference type="Pfam" id="PF00122">
    <property type="entry name" value="E1-E2_ATPase"/>
    <property type="match status" value="1"/>
</dbReference>
<evidence type="ECO:0000259" key="12">
    <source>
        <dbReference type="Pfam" id="PF14111"/>
    </source>
</evidence>
<dbReference type="GO" id="GO:0005886">
    <property type="term" value="C:plasma membrane"/>
    <property type="evidence" value="ECO:0007669"/>
    <property type="project" value="TreeGrafter"/>
</dbReference>
<comment type="caution">
    <text evidence="13">The sequence shown here is derived from an EMBL/GenBank/DDBJ whole genome shotgun (WGS) entry which is preliminary data.</text>
</comment>
<feature type="transmembrane region" description="Helical" evidence="9">
    <location>
        <begin position="533"/>
        <end position="552"/>
    </location>
</feature>
<dbReference type="Gene3D" id="2.70.150.10">
    <property type="entry name" value="Calcium-transporting ATPase, cytoplasmic transduction domain A"/>
    <property type="match status" value="1"/>
</dbReference>
<dbReference type="Gene3D" id="3.40.50.1000">
    <property type="entry name" value="HAD superfamily/HAD-like"/>
    <property type="match status" value="1"/>
</dbReference>
<feature type="transmembrane region" description="Helical" evidence="9">
    <location>
        <begin position="819"/>
        <end position="840"/>
    </location>
</feature>
<dbReference type="Proteomes" id="UP001459277">
    <property type="component" value="Unassembled WGS sequence"/>
</dbReference>
<dbReference type="InterPro" id="IPR036412">
    <property type="entry name" value="HAD-like_sf"/>
</dbReference>
<dbReference type="SUPFAM" id="SSF56784">
    <property type="entry name" value="HAD-like"/>
    <property type="match status" value="1"/>
</dbReference>
<feature type="transmembrane region" description="Helical" evidence="9">
    <location>
        <begin position="953"/>
        <end position="973"/>
    </location>
</feature>
<dbReference type="GO" id="GO:0005388">
    <property type="term" value="F:P-type calcium transporter activity"/>
    <property type="evidence" value="ECO:0007669"/>
    <property type="project" value="TreeGrafter"/>
</dbReference>
<keyword evidence="4" id="KW-0106">Calcium</keyword>
<evidence type="ECO:0000256" key="4">
    <source>
        <dbReference type="ARBA" id="ARBA00022837"/>
    </source>
</evidence>
<dbReference type="InterPro" id="IPR025558">
    <property type="entry name" value="DUF4283"/>
</dbReference>
<evidence type="ECO:0000256" key="2">
    <source>
        <dbReference type="ARBA" id="ARBA00022692"/>
    </source>
</evidence>
<dbReference type="AlphaFoldDB" id="A0AAW2DRB6"/>
<feature type="region of interest" description="Disordered" evidence="8">
    <location>
        <begin position="222"/>
        <end position="242"/>
    </location>
</feature>
<dbReference type="InterPro" id="IPR008250">
    <property type="entry name" value="ATPase_P-typ_transduc_dom_A_sf"/>
</dbReference>
<dbReference type="InterPro" id="IPR023214">
    <property type="entry name" value="HAD_sf"/>
</dbReference>
<keyword evidence="3" id="KW-0479">Metal-binding</keyword>
<sequence length="1148" mass="126859">MTSLSLRKRSLQEEIDELLKGSLFLDIPAASSSISSYSNISADNTGAVSGGHGGDLESQQTVLSMASIAPGADKTDKGSLAVDKVSSRISNTSQDDSGEAVSGGHGGDLDPGADKADKGSLALDITSSRTSSYSNISQDVSGEAAVKISNNCIGDAKLQQANIALMVEGDLDSMQKFGFNTDLEKGIQDLCSQGIASTLSPTQARARNRWQWIVSMLRDRKGDESEKSSVAPDNVSPSDTREADLEISSASAQVSITVNLDSENDNCICDVKLQQANIAKMVKEKNFDSIQKFGGIQRIAETLGTDLEKGIPGLKQDPCTQRIDIVNSSPSLTQAPARGCFKSLLKTCNDWIVFLLCVYAVLLLGFGIVMKSPNDWHEGVITILFITVLVVIHSLRELWLKRSRQMSRRQNTSEMHQVEVEVIRGGSSQKVFISDVLLGDIVCLEWGSLVPADGLLVSGEYIKLDDDLDSIINNENPFLFYGPKVMDGKGRMLVTSVGMNTTLGDLLNQVTYGALNKTPLPVQLDKLNTGIQITGLLLSILNLVVLFFHFMLRKKRFHFNLPDFQGKAITSKEIIDMIKKIFLTPNGKFSTLSTSILAFLFGVTQGIPFVVTLAIGYWNKKMLFGKATVQEPLACLTMNSVTTVCIDKSGWRSINSEKADSTKREIEAWINAGVNIILVSEDDVSILEDIACKCGLLPNADKLKLEVKDFQNYINKKQMDEVDNIILMGSLIPSDKLLLVQCLKKKGHTVAMVGIKTNVIPALKEADVRITIQTFSSEMVRQSSDIIIVDGNLSFLDSLVTLVRCGRCIYENIRKYMQLVLTMNISGLLITFTTTTIYGYSPITTIQLVWANFVVTLLGGLGLLTEPPSKKLIEKPPLRKTEPLINMTMWTNVVIQALYLSGVSVTWQFKGQTMIGINKEVSNTIIFNSFVLCQVCNIINARQVKKMTVVEHFPRNPLFWMAVGVILLLQVVFIEMTHILAVLAYASLFLSLLSLLNYLFLFSWGTMDDLTISWKKLSLSDKEGKKLALVKNTKRVEFVLAAKFLTKRNISVDAVAKTFRPLWRTSSDFRIRDVGDNHLLFTFELESVLEKVLMGEPWSFDRHLVVLQRYDGLLPMDRVDFSTSSFWIQLHNLPLSCLNPEVALEIGE</sequence>
<feature type="domain" description="P-type ATPase A" evidence="10">
    <location>
        <begin position="415"/>
        <end position="510"/>
    </location>
</feature>
<evidence type="ECO:0000313" key="14">
    <source>
        <dbReference type="Proteomes" id="UP001459277"/>
    </source>
</evidence>
<dbReference type="Gene3D" id="1.20.1110.10">
    <property type="entry name" value="Calcium-transporting ATPase, transmembrane domain"/>
    <property type="match status" value="2"/>
</dbReference>
<keyword evidence="2 9" id="KW-0812">Transmembrane</keyword>
<keyword evidence="7 9" id="KW-0472">Membrane</keyword>
<reference evidence="13 14" key="1">
    <citation type="submission" date="2024-01" db="EMBL/GenBank/DDBJ databases">
        <title>A telomere-to-telomere, gap-free genome of sweet tea (Lithocarpus litseifolius).</title>
        <authorList>
            <person name="Zhou J."/>
        </authorList>
    </citation>
    <scope>NUCLEOTIDE SEQUENCE [LARGE SCALE GENOMIC DNA]</scope>
    <source>
        <strain evidence="13">Zhou-2022a</strain>
        <tissue evidence="13">Leaf</tissue>
    </source>
</reference>